<dbReference type="InterPro" id="IPR000182">
    <property type="entry name" value="GNAT_dom"/>
</dbReference>
<comment type="caution">
    <text evidence="2">The sequence shown here is derived from an EMBL/GenBank/DDBJ whole genome shotgun (WGS) entry which is preliminary data.</text>
</comment>
<dbReference type="Pfam" id="PF00583">
    <property type="entry name" value="Acetyltransf_1"/>
    <property type="match status" value="1"/>
</dbReference>
<reference evidence="2" key="2">
    <citation type="submission" date="2022-10" db="EMBL/GenBank/DDBJ databases">
        <authorList>
            <person name="Kostovova I."/>
            <person name="Moravkova M."/>
            <person name="Pechar R."/>
        </authorList>
    </citation>
    <scope>NUCLEOTIDE SEQUENCE</scope>
    <source>
        <strain evidence="2">M490A</strain>
    </source>
</reference>
<dbReference type="InterPro" id="IPR050276">
    <property type="entry name" value="MshD_Acetyltransferase"/>
</dbReference>
<dbReference type="PROSITE" id="PS51186">
    <property type="entry name" value="GNAT"/>
    <property type="match status" value="1"/>
</dbReference>
<dbReference type="CDD" id="cd04301">
    <property type="entry name" value="NAT_SF"/>
    <property type="match status" value="1"/>
</dbReference>
<sequence length="148" mass="17288">MKIKSYEKQYFAQLGAVMDKARMQELEAENLEPVFVAFRDAPYLDYLLSCKIYVALEDEKLMGFIGFKPGKIEFIYVDPNAQGRRIATKLMEKTLDELKRPVSLEVFTNNNRAKALYKKFGFETVKTITEKWSDEYPVLFSQDTMELK</sequence>
<organism evidence="2 3">
    <name type="scientific">Lactobacillus amylovorus</name>
    <dbReference type="NCBI Taxonomy" id="1604"/>
    <lineage>
        <taxon>Bacteria</taxon>
        <taxon>Bacillati</taxon>
        <taxon>Bacillota</taxon>
        <taxon>Bacilli</taxon>
        <taxon>Lactobacillales</taxon>
        <taxon>Lactobacillaceae</taxon>
        <taxon>Lactobacillus</taxon>
    </lineage>
</organism>
<feature type="domain" description="N-acetyltransferase" evidence="1">
    <location>
        <begin position="1"/>
        <end position="143"/>
    </location>
</feature>
<dbReference type="Proteomes" id="UP001141981">
    <property type="component" value="Unassembled WGS sequence"/>
</dbReference>
<dbReference type="SUPFAM" id="SSF55729">
    <property type="entry name" value="Acyl-CoA N-acyltransferases (Nat)"/>
    <property type="match status" value="1"/>
</dbReference>
<dbReference type="RefSeq" id="WP_046432809.1">
    <property type="nucleotide sequence ID" value="NZ_JAOTGR010000011.1"/>
</dbReference>
<dbReference type="AlphaFoldDB" id="A0A9X4AAM6"/>
<accession>A0A9X4AAM6</accession>
<proteinExistence type="predicted"/>
<name>A0A9X4AAM6_LACAM</name>
<evidence type="ECO:0000313" key="2">
    <source>
        <dbReference type="EMBL" id="MDB6258117.1"/>
    </source>
</evidence>
<dbReference type="EMBL" id="JAOTGY010000008">
    <property type="protein sequence ID" value="MDB6258117.1"/>
    <property type="molecule type" value="Genomic_DNA"/>
</dbReference>
<dbReference type="PANTHER" id="PTHR43617:SF22">
    <property type="entry name" value="L-AMINO ACID N-ACETYLTRANSFERASE AAAT"/>
    <property type="match status" value="1"/>
</dbReference>
<dbReference type="InterPro" id="IPR016181">
    <property type="entry name" value="Acyl_CoA_acyltransferase"/>
</dbReference>
<protein>
    <submittedName>
        <fullName evidence="2">GNAT family N-acetyltransferase</fullName>
    </submittedName>
</protein>
<dbReference type="GO" id="GO:0016747">
    <property type="term" value="F:acyltransferase activity, transferring groups other than amino-acyl groups"/>
    <property type="evidence" value="ECO:0007669"/>
    <property type="project" value="InterPro"/>
</dbReference>
<gene>
    <name evidence="2" type="ORF">ODU72_05440</name>
</gene>
<evidence type="ECO:0000259" key="1">
    <source>
        <dbReference type="PROSITE" id="PS51186"/>
    </source>
</evidence>
<reference evidence="2" key="1">
    <citation type="journal article" date="2022" name="Microorganisms">
        <title>Antibiotic Susceptibility, Resistance Gene Determinants and Corresponding Genomic Regions in Lactobacillus amylovorus Isolates Derived from Wild Boars and Domestic Pigs.</title>
        <authorList>
            <person name="Moravkova M."/>
            <person name="Kostovova I."/>
            <person name="Kavanova K."/>
            <person name="Pechar R."/>
            <person name="Stanek S."/>
            <person name="Brychta A."/>
            <person name="Zeman M."/>
            <person name="Kubasova T."/>
        </authorList>
    </citation>
    <scope>NUCLEOTIDE SEQUENCE</scope>
    <source>
        <strain evidence="2">M490A</strain>
    </source>
</reference>
<dbReference type="Gene3D" id="3.40.630.30">
    <property type="match status" value="1"/>
</dbReference>
<evidence type="ECO:0000313" key="3">
    <source>
        <dbReference type="Proteomes" id="UP001141981"/>
    </source>
</evidence>
<dbReference type="PANTHER" id="PTHR43617">
    <property type="entry name" value="L-AMINO ACID N-ACETYLTRANSFERASE"/>
    <property type="match status" value="1"/>
</dbReference>